<reference evidence="4 5" key="1">
    <citation type="submission" date="2020-04" db="EMBL/GenBank/DDBJ databases">
        <title>Perkinsus olseni comparative genomics.</title>
        <authorList>
            <person name="Bogema D.R."/>
        </authorList>
    </citation>
    <scope>NUCLEOTIDE SEQUENCE [LARGE SCALE GENOMIC DNA]</scope>
    <source>
        <strain evidence="2">00978-12</strain>
        <strain evidence="3">ATCC PRA-205</strain>
    </source>
</reference>
<evidence type="ECO:0000313" key="3">
    <source>
        <dbReference type="EMBL" id="KAF4719156.1"/>
    </source>
</evidence>
<dbReference type="EMBL" id="JABANP010000202">
    <property type="protein sequence ID" value="KAF4686944.1"/>
    <property type="molecule type" value="Genomic_DNA"/>
</dbReference>
<dbReference type="AlphaFoldDB" id="A0A7J6NSW3"/>
<dbReference type="OrthoDB" id="10356465at2759"/>
<dbReference type="Proteomes" id="UP000574390">
    <property type="component" value="Unassembled WGS sequence"/>
</dbReference>
<gene>
    <name evidence="2" type="ORF">FOZ60_004659</name>
    <name evidence="3" type="ORF">FOZ62_004125</name>
</gene>
<comment type="caution">
    <text evidence="2">The sequence shown here is derived from an EMBL/GenBank/DDBJ whole genome shotgun (WGS) entry which is preliminary data.</text>
</comment>
<organism evidence="2 4">
    <name type="scientific">Perkinsus olseni</name>
    <name type="common">Perkinsus atlanticus</name>
    <dbReference type="NCBI Taxonomy" id="32597"/>
    <lineage>
        <taxon>Eukaryota</taxon>
        <taxon>Sar</taxon>
        <taxon>Alveolata</taxon>
        <taxon>Perkinsozoa</taxon>
        <taxon>Perkinsea</taxon>
        <taxon>Perkinsida</taxon>
        <taxon>Perkinsidae</taxon>
        <taxon>Perkinsus</taxon>
    </lineage>
</organism>
<evidence type="ECO:0000313" key="2">
    <source>
        <dbReference type="EMBL" id="KAF4686944.1"/>
    </source>
</evidence>
<proteinExistence type="predicted"/>
<accession>A0A7J6NSW3</accession>
<dbReference type="Proteomes" id="UP000541610">
    <property type="component" value="Unassembled WGS sequence"/>
</dbReference>
<evidence type="ECO:0000313" key="4">
    <source>
        <dbReference type="Proteomes" id="UP000541610"/>
    </source>
</evidence>
<evidence type="ECO:0000256" key="1">
    <source>
        <dbReference type="SAM" id="MobiDB-lite"/>
    </source>
</evidence>
<dbReference type="EMBL" id="JABANM010022697">
    <property type="protein sequence ID" value="KAF4719156.1"/>
    <property type="molecule type" value="Genomic_DNA"/>
</dbReference>
<name>A0A7J6NSW3_PEROL</name>
<evidence type="ECO:0000313" key="5">
    <source>
        <dbReference type="Proteomes" id="UP000574390"/>
    </source>
</evidence>
<feature type="region of interest" description="Disordered" evidence="1">
    <location>
        <begin position="206"/>
        <end position="262"/>
    </location>
</feature>
<sequence>MFTLYWAVLDLIDDQVLSNYTVIERGPAETRRPRVAPGDPFTFERDLIIPDTCPITSLAPGDAANYIVVDPTRRLIGARSKVKDMMHEKEKFKRSKMSEISKNKTLHYYQPGREDIGFVVKDGIVAELERFRGSIEEGPEFTWHDKLPQASLPRLDGDISVVFFIPYYMIHMIRSEEGEMIKMEAYKWGGPRQTLKWANPFFPTPGFRSARRPHGSDDPGHPPPTYEESMNDDSLPSTPIHREGRERSPSQFRPTHKRETLV</sequence>
<protein>
    <submittedName>
        <fullName evidence="2">Uncharacterized protein</fullName>
    </submittedName>
</protein>